<evidence type="ECO:0000313" key="1">
    <source>
        <dbReference type="EMBL" id="GIY70978.1"/>
    </source>
</evidence>
<gene>
    <name evidence="1" type="ORF">CEXT_45301</name>
</gene>
<protein>
    <submittedName>
        <fullName evidence="1">Uncharacterized protein</fullName>
    </submittedName>
</protein>
<comment type="caution">
    <text evidence="1">The sequence shown here is derived from an EMBL/GenBank/DDBJ whole genome shotgun (WGS) entry which is preliminary data.</text>
</comment>
<keyword evidence="2" id="KW-1185">Reference proteome</keyword>
<evidence type="ECO:0000313" key="2">
    <source>
        <dbReference type="Proteomes" id="UP001054945"/>
    </source>
</evidence>
<feature type="non-terminal residue" evidence="1">
    <location>
        <position position="1"/>
    </location>
</feature>
<dbReference type="Proteomes" id="UP001054945">
    <property type="component" value="Unassembled WGS sequence"/>
</dbReference>
<sequence length="51" mass="5655">GFMSLLDPRSLEFRLGCGLSPTVTGGGAAKLQRRETVGSRYLMSNWRKPQK</sequence>
<organism evidence="1 2">
    <name type="scientific">Caerostris extrusa</name>
    <name type="common">Bark spider</name>
    <name type="synonym">Caerostris bankana</name>
    <dbReference type="NCBI Taxonomy" id="172846"/>
    <lineage>
        <taxon>Eukaryota</taxon>
        <taxon>Metazoa</taxon>
        <taxon>Ecdysozoa</taxon>
        <taxon>Arthropoda</taxon>
        <taxon>Chelicerata</taxon>
        <taxon>Arachnida</taxon>
        <taxon>Araneae</taxon>
        <taxon>Araneomorphae</taxon>
        <taxon>Entelegynae</taxon>
        <taxon>Araneoidea</taxon>
        <taxon>Araneidae</taxon>
        <taxon>Caerostris</taxon>
    </lineage>
</organism>
<name>A0AAV4VLR5_CAEEX</name>
<accession>A0AAV4VLR5</accession>
<reference evidence="1 2" key="1">
    <citation type="submission" date="2021-06" db="EMBL/GenBank/DDBJ databases">
        <title>Caerostris extrusa draft genome.</title>
        <authorList>
            <person name="Kono N."/>
            <person name="Arakawa K."/>
        </authorList>
    </citation>
    <scope>NUCLEOTIDE SEQUENCE [LARGE SCALE GENOMIC DNA]</scope>
</reference>
<dbReference type="AlphaFoldDB" id="A0AAV4VLR5"/>
<dbReference type="EMBL" id="BPLR01014739">
    <property type="protein sequence ID" value="GIY70978.1"/>
    <property type="molecule type" value="Genomic_DNA"/>
</dbReference>
<proteinExistence type="predicted"/>